<protein>
    <submittedName>
        <fullName evidence="1">Uncharacterized protein</fullName>
    </submittedName>
</protein>
<proteinExistence type="predicted"/>
<gene>
    <name evidence="1" type="ORF">V6N11_084262</name>
</gene>
<dbReference type="EMBL" id="JBBPBN010000033">
    <property type="protein sequence ID" value="KAK9003624.1"/>
    <property type="molecule type" value="Genomic_DNA"/>
</dbReference>
<evidence type="ECO:0000313" key="2">
    <source>
        <dbReference type="Proteomes" id="UP001396334"/>
    </source>
</evidence>
<evidence type="ECO:0000313" key="1">
    <source>
        <dbReference type="EMBL" id="KAK9003624.1"/>
    </source>
</evidence>
<sequence length="129" mass="14392">MLNSTVQEFVNIGLQAIAKNEEFLEGYSHLTPFKHKWITSSQTIANPIQPPVVNRKSWSGSLSINLNPSISCEPTELECKPNSTNLDPSINYEPTKRGCEVNFICMDANHSSEIPGRFHSHTHEPNSGK</sequence>
<organism evidence="1 2">
    <name type="scientific">Hibiscus sabdariffa</name>
    <name type="common">roselle</name>
    <dbReference type="NCBI Taxonomy" id="183260"/>
    <lineage>
        <taxon>Eukaryota</taxon>
        <taxon>Viridiplantae</taxon>
        <taxon>Streptophyta</taxon>
        <taxon>Embryophyta</taxon>
        <taxon>Tracheophyta</taxon>
        <taxon>Spermatophyta</taxon>
        <taxon>Magnoliopsida</taxon>
        <taxon>eudicotyledons</taxon>
        <taxon>Gunneridae</taxon>
        <taxon>Pentapetalae</taxon>
        <taxon>rosids</taxon>
        <taxon>malvids</taxon>
        <taxon>Malvales</taxon>
        <taxon>Malvaceae</taxon>
        <taxon>Malvoideae</taxon>
        <taxon>Hibiscus</taxon>
    </lineage>
</organism>
<dbReference type="Proteomes" id="UP001396334">
    <property type="component" value="Unassembled WGS sequence"/>
</dbReference>
<name>A0ABR2QSS4_9ROSI</name>
<accession>A0ABR2QSS4</accession>
<comment type="caution">
    <text evidence="1">The sequence shown here is derived from an EMBL/GenBank/DDBJ whole genome shotgun (WGS) entry which is preliminary data.</text>
</comment>
<reference evidence="1 2" key="1">
    <citation type="journal article" date="2024" name="G3 (Bethesda)">
        <title>Genome assembly of Hibiscus sabdariffa L. provides insights into metabolisms of medicinal natural products.</title>
        <authorList>
            <person name="Kim T."/>
        </authorList>
    </citation>
    <scope>NUCLEOTIDE SEQUENCE [LARGE SCALE GENOMIC DNA]</scope>
    <source>
        <strain evidence="1">TK-2024</strain>
        <tissue evidence="1">Old leaves</tissue>
    </source>
</reference>
<keyword evidence="2" id="KW-1185">Reference proteome</keyword>